<dbReference type="STRING" id="1331007.AALB_0170"/>
<organism evidence="2 3">
    <name type="scientific">Agarivorans albus MKT 106</name>
    <dbReference type="NCBI Taxonomy" id="1331007"/>
    <lineage>
        <taxon>Bacteria</taxon>
        <taxon>Pseudomonadati</taxon>
        <taxon>Pseudomonadota</taxon>
        <taxon>Gammaproteobacteria</taxon>
        <taxon>Alteromonadales</taxon>
        <taxon>Alteromonadaceae</taxon>
        <taxon>Agarivorans</taxon>
    </lineage>
</organism>
<dbReference type="EMBL" id="BARX01000001">
    <property type="protein sequence ID" value="GAD00090.1"/>
    <property type="molecule type" value="Genomic_DNA"/>
</dbReference>
<evidence type="ECO:0000313" key="2">
    <source>
        <dbReference type="EMBL" id="GAD00090.1"/>
    </source>
</evidence>
<name>R9PFD2_AGAAL</name>
<comment type="caution">
    <text evidence="2">The sequence shown here is derived from an EMBL/GenBank/DDBJ whole genome shotgun (WGS) entry which is preliminary data.</text>
</comment>
<evidence type="ECO:0000256" key="1">
    <source>
        <dbReference type="SAM" id="Phobius"/>
    </source>
</evidence>
<keyword evidence="3" id="KW-1185">Reference proteome</keyword>
<proteinExistence type="predicted"/>
<evidence type="ECO:0000313" key="3">
    <source>
        <dbReference type="Proteomes" id="UP000014461"/>
    </source>
</evidence>
<keyword evidence="1" id="KW-0812">Transmembrane</keyword>
<keyword evidence="1" id="KW-0472">Membrane</keyword>
<reference evidence="2" key="1">
    <citation type="journal article" date="2013" name="Genome Announc.">
        <title>Draft Genome Sequence of Agarivorans albus Strain MKT 106T, an Agarolytic Marine Bacterium.</title>
        <authorList>
            <person name="Yasuike M."/>
            <person name="Nakamura Y."/>
            <person name="Kai W."/>
            <person name="Fujiwara A."/>
            <person name="Fukui Y."/>
            <person name="Satomi M."/>
            <person name="Sano M."/>
        </authorList>
    </citation>
    <scope>NUCLEOTIDE SEQUENCE [LARGE SCALE GENOMIC DNA]</scope>
</reference>
<keyword evidence="1" id="KW-1133">Transmembrane helix</keyword>
<gene>
    <name evidence="2" type="ORF">AALB_0170</name>
</gene>
<dbReference type="AlphaFoldDB" id="R9PFD2"/>
<sequence>MRLHSFYFEPLLGVDFGFALAAMMVHWKQNCVLEALLALI</sequence>
<accession>R9PFD2</accession>
<feature type="transmembrane region" description="Helical" evidence="1">
    <location>
        <begin position="6"/>
        <end position="27"/>
    </location>
</feature>
<protein>
    <submittedName>
        <fullName evidence="2">Uncharacterized protein</fullName>
    </submittedName>
</protein>
<dbReference type="Proteomes" id="UP000014461">
    <property type="component" value="Unassembled WGS sequence"/>
</dbReference>